<feature type="compositionally biased region" description="Polar residues" evidence="1">
    <location>
        <begin position="1"/>
        <end position="11"/>
    </location>
</feature>
<keyword evidence="2" id="KW-0812">Transmembrane</keyword>
<reference evidence="3 4" key="1">
    <citation type="journal article" date="2013" name="Curr. Biol.">
        <title>The Genome of the Foraminiferan Reticulomyxa filosa.</title>
        <authorList>
            <person name="Glockner G."/>
            <person name="Hulsmann N."/>
            <person name="Schleicher M."/>
            <person name="Noegel A.A."/>
            <person name="Eichinger L."/>
            <person name="Gallinger C."/>
            <person name="Pawlowski J."/>
            <person name="Sierra R."/>
            <person name="Euteneuer U."/>
            <person name="Pillet L."/>
            <person name="Moustafa A."/>
            <person name="Platzer M."/>
            <person name="Groth M."/>
            <person name="Szafranski K."/>
            <person name="Schliwa M."/>
        </authorList>
    </citation>
    <scope>NUCLEOTIDE SEQUENCE [LARGE SCALE GENOMIC DNA]</scope>
</reference>
<dbReference type="AlphaFoldDB" id="X6M7B0"/>
<protein>
    <submittedName>
        <fullName evidence="3">Uncharacterized protein</fullName>
    </submittedName>
</protein>
<accession>X6M7B0</accession>
<evidence type="ECO:0000256" key="1">
    <source>
        <dbReference type="SAM" id="MobiDB-lite"/>
    </source>
</evidence>
<keyword evidence="4" id="KW-1185">Reference proteome</keyword>
<keyword evidence="2" id="KW-0472">Membrane</keyword>
<feature type="compositionally biased region" description="Basic and acidic residues" evidence="1">
    <location>
        <begin position="12"/>
        <end position="22"/>
    </location>
</feature>
<evidence type="ECO:0000256" key="2">
    <source>
        <dbReference type="SAM" id="Phobius"/>
    </source>
</evidence>
<gene>
    <name evidence="3" type="ORF">RFI_28497</name>
</gene>
<proteinExistence type="predicted"/>
<dbReference type="Proteomes" id="UP000023152">
    <property type="component" value="Unassembled WGS sequence"/>
</dbReference>
<name>X6M7B0_RETFI</name>
<keyword evidence="2" id="KW-1133">Transmembrane helix</keyword>
<feature type="transmembrane region" description="Helical" evidence="2">
    <location>
        <begin position="79"/>
        <end position="103"/>
    </location>
</feature>
<sequence length="205" mass="23871">MIPLSTTLDNGDSNRKARSDGEEMKTTLNQLWSRHNFQISWPYIKKIDDIFTQSVVAISAVEDEINTILEKLKNDLSAIIPAIYAGITYATLCLYIVCLRAILVDFLKVIRYNMSTSLTQNCKHIPNYFEEFSEDYEELTEDDLIMLKFLTIEYFKCVVDCIWILLIDCVNSCIKEYKIIDELQFDIIFVYLKKKKICINILSES</sequence>
<feature type="region of interest" description="Disordered" evidence="1">
    <location>
        <begin position="1"/>
        <end position="22"/>
    </location>
</feature>
<evidence type="ECO:0000313" key="3">
    <source>
        <dbReference type="EMBL" id="ETO08890.1"/>
    </source>
</evidence>
<evidence type="ECO:0000313" key="4">
    <source>
        <dbReference type="Proteomes" id="UP000023152"/>
    </source>
</evidence>
<dbReference type="EMBL" id="ASPP01024596">
    <property type="protein sequence ID" value="ETO08890.1"/>
    <property type="molecule type" value="Genomic_DNA"/>
</dbReference>
<organism evidence="3 4">
    <name type="scientific">Reticulomyxa filosa</name>
    <dbReference type="NCBI Taxonomy" id="46433"/>
    <lineage>
        <taxon>Eukaryota</taxon>
        <taxon>Sar</taxon>
        <taxon>Rhizaria</taxon>
        <taxon>Retaria</taxon>
        <taxon>Foraminifera</taxon>
        <taxon>Monothalamids</taxon>
        <taxon>Reticulomyxidae</taxon>
        <taxon>Reticulomyxa</taxon>
    </lineage>
</organism>
<comment type="caution">
    <text evidence="3">The sequence shown here is derived from an EMBL/GenBank/DDBJ whole genome shotgun (WGS) entry which is preliminary data.</text>
</comment>